<dbReference type="AlphaFoldDB" id="A0A437S4F5"/>
<proteinExistence type="predicted"/>
<reference evidence="3 4" key="1">
    <citation type="submission" date="2018-11" db="EMBL/GenBank/DDBJ databases">
        <title>Genome sequencing and assembly of Anaerosphaera sp. nov., GS7-6-2.</title>
        <authorList>
            <person name="Rettenmaier R."/>
            <person name="Liebl W."/>
            <person name="Zverlov V."/>
        </authorList>
    </citation>
    <scope>NUCLEOTIDE SEQUENCE [LARGE SCALE GENOMIC DNA]</scope>
    <source>
        <strain evidence="3 4">GS7-6-2</strain>
    </source>
</reference>
<dbReference type="EMBL" id="RLIH01000027">
    <property type="protein sequence ID" value="RVU53836.1"/>
    <property type="molecule type" value="Genomic_DNA"/>
</dbReference>
<accession>A0A437S4F5</accession>
<keyword evidence="1" id="KW-0812">Transmembrane</keyword>
<evidence type="ECO:0000256" key="1">
    <source>
        <dbReference type="SAM" id="Phobius"/>
    </source>
</evidence>
<keyword evidence="4" id="KW-1185">Reference proteome</keyword>
<keyword evidence="1" id="KW-0472">Membrane</keyword>
<sequence length="349" mass="40486">MNLDKLNNISVPNELEEVKEEVYGRKNKEKYSMGKFAAAACLCLFFFGFTIPGYTKNLPIYSQIFEFFEMDNYQKVSTMINQEVTDKGITLRIVDGVYSGNNIAITFEIESDKLNGEEIYLGFDLSFKNVKQSGWGGGFDAEYRGDNTYVGYLNMSANFDEEPPKELIAKLKFNNLEIYKDDNFEDMEKLKGNWNFEIPLRQLEGKVTDNYDYVAEEEGYYAKIKKISMDDLGFAFTIEYWNDYDVPVWFYSSYYAHVVRGEDEIEALDSWGKPVNDVDYIELEGGGGSAVPERGEMNYRSKTLEAGDYKLYIEMRKAMHPDMEYSVEEREFLEEAPDKIFLEIPFTIE</sequence>
<dbReference type="RefSeq" id="WP_127725396.1">
    <property type="nucleotide sequence ID" value="NZ_RLIH01000027.1"/>
</dbReference>
<dbReference type="Pfam" id="PF13786">
    <property type="entry name" value="DUF4179"/>
    <property type="match status" value="1"/>
</dbReference>
<name>A0A437S4F5_9FIRM</name>
<protein>
    <submittedName>
        <fullName evidence="3">DUF4179 domain-containing protein</fullName>
    </submittedName>
</protein>
<gene>
    <name evidence="3" type="ORF">EF514_10490</name>
</gene>
<keyword evidence="1" id="KW-1133">Transmembrane helix</keyword>
<feature type="domain" description="DUF4179" evidence="2">
    <location>
        <begin position="26"/>
        <end position="111"/>
    </location>
</feature>
<feature type="transmembrane region" description="Helical" evidence="1">
    <location>
        <begin position="36"/>
        <end position="54"/>
    </location>
</feature>
<dbReference type="Gene3D" id="2.60.40.1630">
    <property type="entry name" value="bacillus anthracis domain"/>
    <property type="match status" value="1"/>
</dbReference>
<dbReference type="Proteomes" id="UP000288812">
    <property type="component" value="Unassembled WGS sequence"/>
</dbReference>
<dbReference type="InterPro" id="IPR025436">
    <property type="entry name" value="DUF4179"/>
</dbReference>
<dbReference type="OrthoDB" id="2541898at2"/>
<evidence type="ECO:0000259" key="2">
    <source>
        <dbReference type="Pfam" id="PF13786"/>
    </source>
</evidence>
<evidence type="ECO:0000313" key="3">
    <source>
        <dbReference type="EMBL" id="RVU53836.1"/>
    </source>
</evidence>
<evidence type="ECO:0000313" key="4">
    <source>
        <dbReference type="Proteomes" id="UP000288812"/>
    </source>
</evidence>
<comment type="caution">
    <text evidence="3">The sequence shown here is derived from an EMBL/GenBank/DDBJ whole genome shotgun (WGS) entry which is preliminary data.</text>
</comment>
<organism evidence="3 4">
    <name type="scientific">Anaerosphaera multitolerans</name>
    <dbReference type="NCBI Taxonomy" id="2487351"/>
    <lineage>
        <taxon>Bacteria</taxon>
        <taxon>Bacillati</taxon>
        <taxon>Bacillota</taxon>
        <taxon>Tissierellia</taxon>
        <taxon>Tissierellales</taxon>
        <taxon>Peptoniphilaceae</taxon>
        <taxon>Anaerosphaera</taxon>
    </lineage>
</organism>